<feature type="compositionally biased region" description="Basic and acidic residues" evidence="1">
    <location>
        <begin position="68"/>
        <end position="98"/>
    </location>
</feature>
<dbReference type="AlphaFoldDB" id="A0A2P5F251"/>
<feature type="compositionally biased region" description="Acidic residues" evidence="1">
    <location>
        <begin position="226"/>
        <end position="244"/>
    </location>
</feature>
<keyword evidence="4" id="KW-1185">Reference proteome</keyword>
<comment type="caution">
    <text evidence="3">The sequence shown here is derived from an EMBL/GenBank/DDBJ whole genome shotgun (WGS) entry which is preliminary data.</text>
</comment>
<dbReference type="EMBL" id="JXTC01000070">
    <property type="protein sequence ID" value="PON91874.1"/>
    <property type="molecule type" value="Genomic_DNA"/>
</dbReference>
<feature type="region of interest" description="Disordered" evidence="1">
    <location>
        <begin position="68"/>
        <end position="136"/>
    </location>
</feature>
<evidence type="ECO:0000313" key="4">
    <source>
        <dbReference type="Proteomes" id="UP000237000"/>
    </source>
</evidence>
<dbReference type="PANTHER" id="PTHR37746">
    <property type="entry name" value="TRANSMEMBRANE PROTEIN"/>
    <property type="match status" value="1"/>
</dbReference>
<dbReference type="PANTHER" id="PTHR37746:SF1">
    <property type="entry name" value="TRANSMEMBRANE PROTEIN"/>
    <property type="match status" value="1"/>
</dbReference>
<evidence type="ECO:0000256" key="1">
    <source>
        <dbReference type="SAM" id="MobiDB-lite"/>
    </source>
</evidence>
<feature type="compositionally biased region" description="Basic and acidic residues" evidence="1">
    <location>
        <begin position="282"/>
        <end position="292"/>
    </location>
</feature>
<dbReference type="Proteomes" id="UP000237000">
    <property type="component" value="Unassembled WGS sequence"/>
</dbReference>
<evidence type="ECO:0000256" key="2">
    <source>
        <dbReference type="SAM" id="Phobius"/>
    </source>
</evidence>
<dbReference type="OrthoDB" id="1939257at2759"/>
<proteinExistence type="predicted"/>
<keyword evidence="2" id="KW-1133">Transmembrane helix</keyword>
<protein>
    <submittedName>
        <fullName evidence="3">Transmembrane protein</fullName>
    </submittedName>
</protein>
<name>A0A2P5F251_TREOI</name>
<feature type="transmembrane region" description="Helical" evidence="2">
    <location>
        <begin position="41"/>
        <end position="62"/>
    </location>
</feature>
<feature type="compositionally biased region" description="Basic and acidic residues" evidence="1">
    <location>
        <begin position="168"/>
        <end position="188"/>
    </location>
</feature>
<feature type="region of interest" description="Disordered" evidence="1">
    <location>
        <begin position="153"/>
        <end position="263"/>
    </location>
</feature>
<reference evidence="4" key="1">
    <citation type="submission" date="2016-06" db="EMBL/GenBank/DDBJ databases">
        <title>Parallel loss of symbiosis genes in relatives of nitrogen-fixing non-legume Parasponia.</title>
        <authorList>
            <person name="Van Velzen R."/>
            <person name="Holmer R."/>
            <person name="Bu F."/>
            <person name="Rutten L."/>
            <person name="Van Zeijl A."/>
            <person name="Liu W."/>
            <person name="Santuari L."/>
            <person name="Cao Q."/>
            <person name="Sharma T."/>
            <person name="Shen D."/>
            <person name="Roswanjaya Y."/>
            <person name="Wardhani T."/>
            <person name="Kalhor M.S."/>
            <person name="Jansen J."/>
            <person name="Van den Hoogen J."/>
            <person name="Gungor B."/>
            <person name="Hartog M."/>
            <person name="Hontelez J."/>
            <person name="Verver J."/>
            <person name="Yang W.-C."/>
            <person name="Schijlen E."/>
            <person name="Repin R."/>
            <person name="Schilthuizen M."/>
            <person name="Schranz E."/>
            <person name="Heidstra R."/>
            <person name="Miyata K."/>
            <person name="Fedorova E."/>
            <person name="Kohlen W."/>
            <person name="Bisseling T."/>
            <person name="Smit S."/>
            <person name="Geurts R."/>
        </authorList>
    </citation>
    <scope>NUCLEOTIDE SEQUENCE [LARGE SCALE GENOMIC DNA]</scope>
    <source>
        <strain evidence="4">cv. RG33-2</strain>
    </source>
</reference>
<gene>
    <name evidence="3" type="ORF">TorRG33x02_122050</name>
</gene>
<feature type="transmembrane region" description="Helical" evidence="2">
    <location>
        <begin position="6"/>
        <end position="34"/>
    </location>
</feature>
<feature type="region of interest" description="Disordered" evidence="1">
    <location>
        <begin position="282"/>
        <end position="303"/>
    </location>
</feature>
<accession>A0A2P5F251</accession>
<dbReference type="InParanoid" id="A0A2P5F251"/>
<keyword evidence="2 3" id="KW-0812">Transmembrane</keyword>
<organism evidence="3 4">
    <name type="scientific">Trema orientale</name>
    <name type="common">Charcoal tree</name>
    <name type="synonym">Celtis orientalis</name>
    <dbReference type="NCBI Taxonomy" id="63057"/>
    <lineage>
        <taxon>Eukaryota</taxon>
        <taxon>Viridiplantae</taxon>
        <taxon>Streptophyta</taxon>
        <taxon>Embryophyta</taxon>
        <taxon>Tracheophyta</taxon>
        <taxon>Spermatophyta</taxon>
        <taxon>Magnoliopsida</taxon>
        <taxon>eudicotyledons</taxon>
        <taxon>Gunneridae</taxon>
        <taxon>Pentapetalae</taxon>
        <taxon>rosids</taxon>
        <taxon>fabids</taxon>
        <taxon>Rosales</taxon>
        <taxon>Cannabaceae</taxon>
        <taxon>Trema</taxon>
    </lineage>
</organism>
<sequence length="303" mass="34955">MIMMNFWASHVSSICSSPLVSSIVTLYALILLYVPHQFMRIVFSPVLILTGILLLTLLRLGATQRFEDDQNKKEEKPHFVQPQREDEPTEIKENKASDDSTTDPEQISGSQDEDPNWVDYKSETDSDSEMGFDPNPCFEESFVQWNLRAPLEVIHEEHEGEEDEDQNEKDPSSKRNEENRALGIERYKTLFSGYYNPDSDSDNSSEGEFPATGCWDSPENMCFRWEDEEEEEEEEEEEDEDDDRDGLIEIALDDHDDDDDKRGLDFHVEEDNLIEIDISLTRNDDFPARNDGHSPASQIQITT</sequence>
<keyword evidence="2" id="KW-0472">Membrane</keyword>
<evidence type="ECO:0000313" key="3">
    <source>
        <dbReference type="EMBL" id="PON91874.1"/>
    </source>
</evidence>
<dbReference type="FunCoup" id="A0A2P5F251">
    <property type="interactions" value="109"/>
</dbReference>